<keyword evidence="2" id="KW-1185">Reference proteome</keyword>
<reference evidence="1 2" key="1">
    <citation type="journal article" date="2022" name="bioRxiv">
        <title>Genomics of Preaxostyla Flagellates Illuminates Evolutionary Transitions and the Path Towards Mitochondrial Loss.</title>
        <authorList>
            <person name="Novak L.V.F."/>
            <person name="Treitli S.C."/>
            <person name="Pyrih J."/>
            <person name="Halakuc P."/>
            <person name="Pipaliya S.V."/>
            <person name="Vacek V."/>
            <person name="Brzon O."/>
            <person name="Soukal P."/>
            <person name="Eme L."/>
            <person name="Dacks J.B."/>
            <person name="Karnkowska A."/>
            <person name="Elias M."/>
            <person name="Hampl V."/>
        </authorList>
    </citation>
    <scope>NUCLEOTIDE SEQUENCE [LARGE SCALE GENOMIC DNA]</scope>
    <source>
        <strain evidence="1">NAU3</strain>
        <tissue evidence="1">Gut</tissue>
    </source>
</reference>
<dbReference type="Proteomes" id="UP001281761">
    <property type="component" value="Unassembled WGS sequence"/>
</dbReference>
<protein>
    <submittedName>
        <fullName evidence="1">Uncharacterized protein</fullName>
    </submittedName>
</protein>
<dbReference type="EMBL" id="JARBJD010000026">
    <property type="protein sequence ID" value="KAK2959915.1"/>
    <property type="molecule type" value="Genomic_DNA"/>
</dbReference>
<comment type="caution">
    <text evidence="1">The sequence shown here is derived from an EMBL/GenBank/DDBJ whole genome shotgun (WGS) entry which is preliminary data.</text>
</comment>
<name>A0ABQ9Y891_9EUKA</name>
<evidence type="ECO:0000313" key="1">
    <source>
        <dbReference type="EMBL" id="KAK2959915.1"/>
    </source>
</evidence>
<sequence>MKMLVNLFEWCSNTDRLTLFKADLIPQLVTTLNPQSLSFGEAVNIHTNLLKIIANSVRLATDAGLHYLGIEDHTDRQAVLETILQKVLVPSEQYIRHLCVNRHSMIDDDLSDEFMTLLARILRICPYYPPTMEIVGNMPIVLTIPSCLAFFETKRSICNFLFVIIDSQREWNRASRYVQDRGKQVPRMLRMEGFEDVIEEQLQNNKAAIFGEVIVLQWIQLSNLLVIPASVHDFICGHSRTAPFWKTEMLLRPHQPTLRRSPTRSEIKKETLTLHAPQPLPPRSPTRPKMCKWRLLDNQTHPPSSTELASEARRNKGGWILQDSSQSISTCRISAEDLARSGKESGISCLLSELKAEREKSQASSPNLSTTVTNFGMLIGLDGASVGLDN</sequence>
<organism evidence="1 2">
    <name type="scientific">Blattamonas nauphoetae</name>
    <dbReference type="NCBI Taxonomy" id="2049346"/>
    <lineage>
        <taxon>Eukaryota</taxon>
        <taxon>Metamonada</taxon>
        <taxon>Preaxostyla</taxon>
        <taxon>Oxymonadida</taxon>
        <taxon>Blattamonas</taxon>
    </lineage>
</organism>
<accession>A0ABQ9Y891</accession>
<evidence type="ECO:0000313" key="2">
    <source>
        <dbReference type="Proteomes" id="UP001281761"/>
    </source>
</evidence>
<gene>
    <name evidence="1" type="ORF">BLNAU_5112</name>
</gene>
<proteinExistence type="predicted"/>